<name>A0A126V030_9RHOB</name>
<dbReference type="Proteomes" id="UP000070371">
    <property type="component" value="Chromosome"/>
</dbReference>
<evidence type="ECO:0000259" key="1">
    <source>
        <dbReference type="Pfam" id="PF22324"/>
    </source>
</evidence>
<sequence length="103" mass="11209">MAQNNIGWPDATFIITPTEGHPFTITVKGRDRWALEQLAQAGIKGCTPINNPAPRWSAYIFNLRGMGVPIITHTEAHEGPFKGTHARYKLLATITPSAKGEAA</sequence>
<reference evidence="2 3" key="1">
    <citation type="submission" date="2016-02" db="EMBL/GenBank/DDBJ databases">
        <title>Complete genome sequence of Halocynthiibacter arcticus PAMC 20958t from arctic marine sediment.</title>
        <authorList>
            <person name="Lee Y.M."/>
            <person name="Baek K."/>
            <person name="Lee H.K."/>
            <person name="Shin S.C."/>
        </authorList>
    </citation>
    <scope>NUCLEOTIDE SEQUENCE [LARGE SCALE GENOMIC DNA]</scope>
    <source>
        <strain evidence="2">PAMC 20958</strain>
    </source>
</reference>
<feature type="domain" description="Winged helix" evidence="1">
    <location>
        <begin position="24"/>
        <end position="98"/>
    </location>
</feature>
<dbReference type="KEGG" id="hat:RC74_10820"/>
<dbReference type="AlphaFoldDB" id="A0A126V030"/>
<dbReference type="OrthoDB" id="7211172at2"/>
<dbReference type="EMBL" id="CP014327">
    <property type="protein sequence ID" value="AML51688.1"/>
    <property type="molecule type" value="Genomic_DNA"/>
</dbReference>
<gene>
    <name evidence="2" type="ORF">RC74_10820</name>
</gene>
<organism evidence="2 3">
    <name type="scientific">Falsihalocynthiibacter arcticus</name>
    <dbReference type="NCBI Taxonomy" id="1579316"/>
    <lineage>
        <taxon>Bacteria</taxon>
        <taxon>Pseudomonadati</taxon>
        <taxon>Pseudomonadota</taxon>
        <taxon>Alphaproteobacteria</taxon>
        <taxon>Rhodobacterales</taxon>
        <taxon>Roseobacteraceae</taxon>
        <taxon>Falsihalocynthiibacter</taxon>
    </lineage>
</organism>
<protein>
    <recommendedName>
        <fullName evidence="1">Winged helix domain-containing protein</fullName>
    </recommendedName>
</protein>
<dbReference type="RefSeq" id="WP_039001033.1">
    <property type="nucleotide sequence ID" value="NZ_CP014327.1"/>
</dbReference>
<dbReference type="Pfam" id="PF22324">
    <property type="entry name" value="HTH_91"/>
    <property type="match status" value="1"/>
</dbReference>
<dbReference type="STRING" id="1579316.RC74_10820"/>
<dbReference type="InterPro" id="IPR054382">
    <property type="entry name" value="wHTH_alphaproteobact"/>
</dbReference>
<evidence type="ECO:0000313" key="2">
    <source>
        <dbReference type="EMBL" id="AML51688.1"/>
    </source>
</evidence>
<accession>A0A126V030</accession>
<keyword evidence="3" id="KW-1185">Reference proteome</keyword>
<proteinExistence type="predicted"/>
<evidence type="ECO:0000313" key="3">
    <source>
        <dbReference type="Proteomes" id="UP000070371"/>
    </source>
</evidence>